<dbReference type="RefSeq" id="WP_197286590.1">
    <property type="nucleotide sequence ID" value="NZ_JACIEN010000003.1"/>
</dbReference>
<evidence type="ECO:0000313" key="4">
    <source>
        <dbReference type="Proteomes" id="UP000577362"/>
    </source>
</evidence>
<evidence type="ECO:0000256" key="1">
    <source>
        <dbReference type="ARBA" id="ARBA00022676"/>
    </source>
</evidence>
<protein>
    <submittedName>
        <fullName evidence="3">Exopolysaccharide biosynthesis WecB/TagA/CpsF family protein</fullName>
    </submittedName>
</protein>
<keyword evidence="4" id="KW-1185">Reference proteome</keyword>
<dbReference type="InterPro" id="IPR004629">
    <property type="entry name" value="WecG_TagA_CpsF"/>
</dbReference>
<proteinExistence type="predicted"/>
<name>A0A840BWY8_9HYPH</name>
<dbReference type="PANTHER" id="PTHR34136:SF1">
    <property type="entry name" value="UDP-N-ACETYL-D-MANNOSAMINURONIC ACID TRANSFERASE"/>
    <property type="match status" value="1"/>
</dbReference>
<dbReference type="Pfam" id="PF03808">
    <property type="entry name" value="Glyco_tran_WecG"/>
    <property type="match status" value="1"/>
</dbReference>
<comment type="caution">
    <text evidence="3">The sequence shown here is derived from an EMBL/GenBank/DDBJ whole genome shotgun (WGS) entry which is preliminary data.</text>
</comment>
<dbReference type="PANTHER" id="PTHR34136">
    <property type="match status" value="1"/>
</dbReference>
<dbReference type="EMBL" id="JACIEN010000003">
    <property type="protein sequence ID" value="MBB4017865.1"/>
    <property type="molecule type" value="Genomic_DNA"/>
</dbReference>
<accession>A0A840BWY8</accession>
<organism evidence="3 4">
    <name type="scientific">Chelatococcus caeni</name>
    <dbReference type="NCBI Taxonomy" id="1348468"/>
    <lineage>
        <taxon>Bacteria</taxon>
        <taxon>Pseudomonadati</taxon>
        <taxon>Pseudomonadota</taxon>
        <taxon>Alphaproteobacteria</taxon>
        <taxon>Hyphomicrobiales</taxon>
        <taxon>Chelatococcaceae</taxon>
        <taxon>Chelatococcus</taxon>
    </lineage>
</organism>
<dbReference type="Proteomes" id="UP000577362">
    <property type="component" value="Unassembled WGS sequence"/>
</dbReference>
<dbReference type="GO" id="GO:0016758">
    <property type="term" value="F:hexosyltransferase activity"/>
    <property type="evidence" value="ECO:0007669"/>
    <property type="project" value="TreeGrafter"/>
</dbReference>
<keyword evidence="1" id="KW-0328">Glycosyltransferase</keyword>
<reference evidence="3 4" key="1">
    <citation type="submission" date="2020-08" db="EMBL/GenBank/DDBJ databases">
        <title>Genomic Encyclopedia of Type Strains, Phase IV (KMG-IV): sequencing the most valuable type-strain genomes for metagenomic binning, comparative biology and taxonomic classification.</title>
        <authorList>
            <person name="Goeker M."/>
        </authorList>
    </citation>
    <scope>NUCLEOTIDE SEQUENCE [LARGE SCALE GENOMIC DNA]</scope>
    <source>
        <strain evidence="3 4">DSM 103737</strain>
    </source>
</reference>
<dbReference type="CDD" id="cd06533">
    <property type="entry name" value="Glyco_transf_WecG_TagA"/>
    <property type="match status" value="1"/>
</dbReference>
<gene>
    <name evidence="3" type="ORF">GGR16_002899</name>
</gene>
<evidence type="ECO:0000313" key="3">
    <source>
        <dbReference type="EMBL" id="MBB4017865.1"/>
    </source>
</evidence>
<dbReference type="AlphaFoldDB" id="A0A840BWY8"/>
<keyword evidence="2" id="KW-0808">Transferase</keyword>
<sequence length="277" mass="30760">MPTGPSASPAEVAREPLAAPRVTFLGAPFDLLPKDAVLDRLKDCSSAEPFAYVATPNVDHVVRLSRQPDLLSVYEAAWMSWCDSHQIERLGKLVGLDLPHLNGTDVMERLFAEVLAPGDTLAVVGADAALGEALRQRFPQYRWHFHAPPMGLAHNPQAWRAALDFVAAHPARFVFLAVGSPQSERLALAIVEEGRSCGTAFCIGAALEFLTGRKQRAPVLMQTLGLEWLHRLLQEPRRLWRRYAGSLLPLMLLFLREVRENGLRRAQKVIPERQARG</sequence>
<evidence type="ECO:0000256" key="2">
    <source>
        <dbReference type="ARBA" id="ARBA00022679"/>
    </source>
</evidence>